<keyword evidence="1" id="KW-0812">Transmembrane</keyword>
<keyword evidence="1" id="KW-0472">Membrane</keyword>
<dbReference type="AlphaFoldDB" id="A0AAX4KFG9"/>
<dbReference type="GeneID" id="91102133"/>
<sequence length="362" mass="40455">MSQLQTNNSTGNPVDALWGLMALDDGNAVWYAFIGILLQAMLISSIMGKAFEYFDYFKKRDNKYLLWGVAGGTVLALVTLEITCAETYVTVHQQTLNTAPAIRFLILGDVTNLFLGTLFNLAACIYYSWRVYKMLGSRRWTIPIFAACLLAQLVAALVATGDGYSFPIITPETLQDFQNHMRTNIREFQIWGAITLSVDGTLCILMTIMLFKSRDGIFHRETRLFNKLVSLLYETMLPPVICLAIYQGTTHFAGNPISDFRKIITCILPVLYFHSLLHTLVGRKRIREILNSNLTREGVKVISDRNRDNYNVSNTGKFDLAVSGTQGIHSDHNGIVGRILGGSGFGNDIATAPKSFIWDGRK</sequence>
<dbReference type="RefSeq" id="XP_066083223.1">
    <property type="nucleotide sequence ID" value="XM_066227126.1"/>
</dbReference>
<feature type="transmembrane region" description="Helical" evidence="1">
    <location>
        <begin position="190"/>
        <end position="211"/>
    </location>
</feature>
<reference evidence="2 3" key="1">
    <citation type="submission" date="2024-01" db="EMBL/GenBank/DDBJ databases">
        <title>Comparative genomics of Cryptococcus and Kwoniella reveals pathogenesis evolution and contrasting modes of karyotype evolution via chromosome fusion or intercentromeric recombination.</title>
        <authorList>
            <person name="Coelho M.A."/>
            <person name="David-Palma M."/>
            <person name="Shea T."/>
            <person name="Bowers K."/>
            <person name="McGinley-Smith S."/>
            <person name="Mohammad A.W."/>
            <person name="Gnirke A."/>
            <person name="Yurkov A.M."/>
            <person name="Nowrousian M."/>
            <person name="Sun S."/>
            <person name="Cuomo C.A."/>
            <person name="Heitman J."/>
        </authorList>
    </citation>
    <scope>NUCLEOTIDE SEQUENCE [LARGE SCALE GENOMIC DNA]</scope>
    <source>
        <strain evidence="2 3">PYCC6329</strain>
    </source>
</reference>
<feature type="transmembrane region" description="Helical" evidence="1">
    <location>
        <begin position="260"/>
        <end position="281"/>
    </location>
</feature>
<keyword evidence="3" id="KW-1185">Reference proteome</keyword>
<accession>A0AAX4KFG9</accession>
<name>A0AAX4KFG9_9TREE</name>
<feature type="transmembrane region" description="Helical" evidence="1">
    <location>
        <begin position="231"/>
        <end position="248"/>
    </location>
</feature>
<organism evidence="2 3">
    <name type="scientific">Kwoniella europaea PYCC6329</name>
    <dbReference type="NCBI Taxonomy" id="1423913"/>
    <lineage>
        <taxon>Eukaryota</taxon>
        <taxon>Fungi</taxon>
        <taxon>Dikarya</taxon>
        <taxon>Basidiomycota</taxon>
        <taxon>Agaricomycotina</taxon>
        <taxon>Tremellomycetes</taxon>
        <taxon>Tremellales</taxon>
        <taxon>Cryptococcaceae</taxon>
        <taxon>Kwoniella</taxon>
    </lineage>
</organism>
<keyword evidence="1" id="KW-1133">Transmembrane helix</keyword>
<dbReference type="Proteomes" id="UP001358614">
    <property type="component" value="Chromosome 1"/>
</dbReference>
<evidence type="ECO:0008006" key="4">
    <source>
        <dbReference type="Google" id="ProtNLM"/>
    </source>
</evidence>
<proteinExistence type="predicted"/>
<feature type="transmembrane region" description="Helical" evidence="1">
    <location>
        <begin position="28"/>
        <end position="52"/>
    </location>
</feature>
<dbReference type="KEGG" id="ker:91102133"/>
<feature type="transmembrane region" description="Helical" evidence="1">
    <location>
        <begin position="102"/>
        <end position="128"/>
    </location>
</feature>
<gene>
    <name evidence="2" type="ORF">V865_003329</name>
</gene>
<evidence type="ECO:0000313" key="3">
    <source>
        <dbReference type="Proteomes" id="UP001358614"/>
    </source>
</evidence>
<dbReference type="EMBL" id="CP144089">
    <property type="protein sequence ID" value="WWD05256.1"/>
    <property type="molecule type" value="Genomic_DNA"/>
</dbReference>
<protein>
    <recommendedName>
        <fullName evidence="4">Integral membrane protein</fullName>
    </recommendedName>
</protein>
<feature type="transmembrane region" description="Helical" evidence="1">
    <location>
        <begin position="64"/>
        <end position="82"/>
    </location>
</feature>
<feature type="transmembrane region" description="Helical" evidence="1">
    <location>
        <begin position="140"/>
        <end position="159"/>
    </location>
</feature>
<evidence type="ECO:0000256" key="1">
    <source>
        <dbReference type="SAM" id="Phobius"/>
    </source>
</evidence>
<evidence type="ECO:0000313" key="2">
    <source>
        <dbReference type="EMBL" id="WWD05256.1"/>
    </source>
</evidence>